<evidence type="ECO:0000313" key="2">
    <source>
        <dbReference type="EMBL" id="QDU69072.1"/>
    </source>
</evidence>
<keyword evidence="3" id="KW-1185">Reference proteome</keyword>
<dbReference type="KEGG" id="pbap:Pla133_41880"/>
<evidence type="ECO:0000313" key="3">
    <source>
        <dbReference type="Proteomes" id="UP000316921"/>
    </source>
</evidence>
<keyword evidence="1" id="KW-0812">Transmembrane</keyword>
<keyword evidence="1" id="KW-0472">Membrane</keyword>
<gene>
    <name evidence="2" type="ORF">Pla133_41880</name>
</gene>
<dbReference type="SUPFAM" id="SSF49899">
    <property type="entry name" value="Concanavalin A-like lectins/glucanases"/>
    <property type="match status" value="1"/>
</dbReference>
<name>A0A518BQ21_9BACT</name>
<feature type="transmembrane region" description="Helical" evidence="1">
    <location>
        <begin position="22"/>
        <end position="43"/>
    </location>
</feature>
<dbReference type="AlphaFoldDB" id="A0A518BQ21"/>
<protein>
    <recommendedName>
        <fullName evidence="4">Prepilin-type N-terminal cleavage/methylation domain-containing protein</fullName>
    </recommendedName>
</protein>
<evidence type="ECO:0000256" key="1">
    <source>
        <dbReference type="SAM" id="Phobius"/>
    </source>
</evidence>
<accession>A0A518BQ21</accession>
<dbReference type="NCBIfam" id="TIGR02532">
    <property type="entry name" value="IV_pilin_GFxxxE"/>
    <property type="match status" value="1"/>
</dbReference>
<dbReference type="EMBL" id="CP036287">
    <property type="protein sequence ID" value="QDU69072.1"/>
    <property type="molecule type" value="Genomic_DNA"/>
</dbReference>
<dbReference type="InterPro" id="IPR013320">
    <property type="entry name" value="ConA-like_dom_sf"/>
</dbReference>
<organism evidence="2 3">
    <name type="scientific">Engelhardtia mirabilis</name>
    <dbReference type="NCBI Taxonomy" id="2528011"/>
    <lineage>
        <taxon>Bacteria</taxon>
        <taxon>Pseudomonadati</taxon>
        <taxon>Planctomycetota</taxon>
        <taxon>Planctomycetia</taxon>
        <taxon>Planctomycetia incertae sedis</taxon>
        <taxon>Engelhardtia</taxon>
    </lineage>
</organism>
<proteinExistence type="predicted"/>
<evidence type="ECO:0008006" key="4">
    <source>
        <dbReference type="Google" id="ProtNLM"/>
    </source>
</evidence>
<dbReference type="RefSeq" id="WP_419191767.1">
    <property type="nucleotide sequence ID" value="NZ_CP036287.1"/>
</dbReference>
<keyword evidence="1" id="KW-1133">Transmembrane helix</keyword>
<dbReference type="InterPro" id="IPR012902">
    <property type="entry name" value="N_methyl_site"/>
</dbReference>
<dbReference type="Proteomes" id="UP000316921">
    <property type="component" value="Chromosome"/>
</dbReference>
<sequence length="346" mass="36755">MIQVDHHGSGARARAGVTLLELLLVMAIMAMIFGAGLGVFATANNDGALVESALRSGMRAAQTSAQLEGLPAALRVEAGGTALVLHTPRVRGSWHMERGFLDGDEVGPSTQPLGYRVGAPQSAPGFLGQGLDFQGTGGESAFVIPVHDSGEYDVTEGFSIGVAIRPTDDLDATIWRLGDVAGLEYERGGRLSAWLVPGVADDPSGRRRGGRVDLRLPPGSVPFDRWTRVDLLYDRFEFRVLVDGFPVGILPLGDALPQIKGPLVVGGKPRPLQGMVDELVFAVYERGEPLDLPHGTTWVGAIPSAARFEADGGLDRRIHGRELVWAVITADGEQHSIKVSAYGAIE</sequence>
<reference evidence="2 3" key="1">
    <citation type="submission" date="2019-02" db="EMBL/GenBank/DDBJ databases">
        <title>Deep-cultivation of Planctomycetes and their phenomic and genomic characterization uncovers novel biology.</title>
        <authorList>
            <person name="Wiegand S."/>
            <person name="Jogler M."/>
            <person name="Boedeker C."/>
            <person name="Pinto D."/>
            <person name="Vollmers J."/>
            <person name="Rivas-Marin E."/>
            <person name="Kohn T."/>
            <person name="Peeters S.H."/>
            <person name="Heuer A."/>
            <person name="Rast P."/>
            <person name="Oberbeckmann S."/>
            <person name="Bunk B."/>
            <person name="Jeske O."/>
            <person name="Meyerdierks A."/>
            <person name="Storesund J.E."/>
            <person name="Kallscheuer N."/>
            <person name="Luecker S."/>
            <person name="Lage O.M."/>
            <person name="Pohl T."/>
            <person name="Merkel B.J."/>
            <person name="Hornburger P."/>
            <person name="Mueller R.-W."/>
            <person name="Bruemmer F."/>
            <person name="Labrenz M."/>
            <person name="Spormann A.M."/>
            <person name="Op den Camp H."/>
            <person name="Overmann J."/>
            <person name="Amann R."/>
            <person name="Jetten M.S.M."/>
            <person name="Mascher T."/>
            <person name="Medema M.H."/>
            <person name="Devos D.P."/>
            <person name="Kaster A.-K."/>
            <person name="Ovreas L."/>
            <person name="Rohde M."/>
            <person name="Galperin M.Y."/>
            <person name="Jogler C."/>
        </authorList>
    </citation>
    <scope>NUCLEOTIDE SEQUENCE [LARGE SCALE GENOMIC DNA]</scope>
    <source>
        <strain evidence="2 3">Pla133</strain>
    </source>
</reference>